<feature type="transmembrane region" description="Helical" evidence="1">
    <location>
        <begin position="44"/>
        <end position="65"/>
    </location>
</feature>
<reference evidence="3" key="1">
    <citation type="journal article" date="2019" name="Int. J. Syst. Evol. Microbiol.">
        <title>The Global Catalogue of Microorganisms (GCM) 10K type strain sequencing project: providing services to taxonomists for standard genome sequencing and annotation.</title>
        <authorList>
            <consortium name="The Broad Institute Genomics Platform"/>
            <consortium name="The Broad Institute Genome Sequencing Center for Infectious Disease"/>
            <person name="Wu L."/>
            <person name="Ma J."/>
        </authorList>
    </citation>
    <scope>NUCLEOTIDE SEQUENCE [LARGE SCALE GENOMIC DNA]</scope>
    <source>
        <strain evidence="3">JCM 16902</strain>
    </source>
</reference>
<dbReference type="InterPro" id="IPR021443">
    <property type="entry name" value="DUF3093"/>
</dbReference>
<evidence type="ECO:0000313" key="3">
    <source>
        <dbReference type="Proteomes" id="UP001501074"/>
    </source>
</evidence>
<organism evidence="2 3">
    <name type="scientific">Kineosporia mesophila</name>
    <dbReference type="NCBI Taxonomy" id="566012"/>
    <lineage>
        <taxon>Bacteria</taxon>
        <taxon>Bacillati</taxon>
        <taxon>Actinomycetota</taxon>
        <taxon>Actinomycetes</taxon>
        <taxon>Kineosporiales</taxon>
        <taxon>Kineosporiaceae</taxon>
        <taxon>Kineosporia</taxon>
    </lineage>
</organism>
<dbReference type="RefSeq" id="WP_231486425.1">
    <property type="nucleotide sequence ID" value="NZ_BAAAZO010000013.1"/>
</dbReference>
<sequence length="153" mass="16406">MSSDQQRKTGVTNLVESLRPSPVMWLVLVVLGASFGLIPGPINTTIAVVTGVATAVLAVVLVVVFTPRLQLAKGVFSAGRAKVPASLVAKVEPLDAAQMRAAHGVDLDARAYLCTRAWVHTGIRVTLNDPQDPTPYWLISTRRPQEWVRALGS</sequence>
<keyword evidence="1" id="KW-0812">Transmembrane</keyword>
<proteinExistence type="predicted"/>
<gene>
    <name evidence="2" type="ORF">GCM10022223_68180</name>
</gene>
<dbReference type="Pfam" id="PF11292">
    <property type="entry name" value="DUF3093"/>
    <property type="match status" value="1"/>
</dbReference>
<comment type="caution">
    <text evidence="2">The sequence shown here is derived from an EMBL/GenBank/DDBJ whole genome shotgun (WGS) entry which is preliminary data.</text>
</comment>
<keyword evidence="3" id="KW-1185">Reference proteome</keyword>
<keyword evidence="1" id="KW-1133">Transmembrane helix</keyword>
<protein>
    <submittedName>
        <fullName evidence="2">DUF3093 domain-containing protein</fullName>
    </submittedName>
</protein>
<keyword evidence="1" id="KW-0472">Membrane</keyword>
<evidence type="ECO:0000256" key="1">
    <source>
        <dbReference type="SAM" id="Phobius"/>
    </source>
</evidence>
<accession>A0ABP7ATB4</accession>
<feature type="transmembrane region" description="Helical" evidence="1">
    <location>
        <begin position="21"/>
        <end position="38"/>
    </location>
</feature>
<dbReference type="EMBL" id="BAAAZO010000013">
    <property type="protein sequence ID" value="GAA3639497.1"/>
    <property type="molecule type" value="Genomic_DNA"/>
</dbReference>
<evidence type="ECO:0000313" key="2">
    <source>
        <dbReference type="EMBL" id="GAA3639497.1"/>
    </source>
</evidence>
<name>A0ABP7ATB4_9ACTN</name>
<dbReference type="Proteomes" id="UP001501074">
    <property type="component" value="Unassembled WGS sequence"/>
</dbReference>